<accession>A0ACC2QSM8</accession>
<gene>
    <name evidence="1" type="ORF">PYW08_016132</name>
</gene>
<protein>
    <submittedName>
        <fullName evidence="1">Uncharacterized protein</fullName>
    </submittedName>
</protein>
<proteinExistence type="predicted"/>
<reference evidence="1" key="1">
    <citation type="submission" date="2023-03" db="EMBL/GenBank/DDBJ databases">
        <title>Chromosome-level genomes of two armyworms, Mythimna separata and Mythimna loreyi, provide insights into the biosynthesis and reception of sex pheromones.</title>
        <authorList>
            <person name="Zhao H."/>
        </authorList>
    </citation>
    <scope>NUCLEOTIDE SEQUENCE</scope>
    <source>
        <strain evidence="1">BeijingLab</strain>
    </source>
</reference>
<sequence length="262" mass="31104">MILLKLLIFLLPVLKSASWEEIKDNAYSSSGHGHRSDQELFPCPCRLPAIEVNKPVNTKALIQKYELDLNTSRAQQKDDKKLMLNWTDEYQLKRLDITMKYRLQMVKHQEHSLKGNGNVKWNNCIFFHRKEIRWSVMFYHEHERECLKTAASKDTETKADVEQLEKQIAQWRKGYRYLKNRCIDENPVNKRAQQCLVQYMQNDRFDEVIQRLLVLKQGTMTDLKSHFESTLVDLEECLRSLLSRYLDSIRAIMEVLSKCYIT</sequence>
<comment type="caution">
    <text evidence="1">The sequence shown here is derived from an EMBL/GenBank/DDBJ whole genome shotgun (WGS) entry which is preliminary data.</text>
</comment>
<evidence type="ECO:0000313" key="1">
    <source>
        <dbReference type="EMBL" id="KAJ8724658.1"/>
    </source>
</evidence>
<evidence type="ECO:0000313" key="2">
    <source>
        <dbReference type="Proteomes" id="UP001231649"/>
    </source>
</evidence>
<dbReference type="Proteomes" id="UP001231649">
    <property type="component" value="Chromosome 8"/>
</dbReference>
<dbReference type="EMBL" id="CM056784">
    <property type="protein sequence ID" value="KAJ8724658.1"/>
    <property type="molecule type" value="Genomic_DNA"/>
</dbReference>
<name>A0ACC2QSM8_9NEOP</name>
<keyword evidence="2" id="KW-1185">Reference proteome</keyword>
<organism evidence="1 2">
    <name type="scientific">Mythimna loreyi</name>
    <dbReference type="NCBI Taxonomy" id="667449"/>
    <lineage>
        <taxon>Eukaryota</taxon>
        <taxon>Metazoa</taxon>
        <taxon>Ecdysozoa</taxon>
        <taxon>Arthropoda</taxon>
        <taxon>Hexapoda</taxon>
        <taxon>Insecta</taxon>
        <taxon>Pterygota</taxon>
        <taxon>Neoptera</taxon>
        <taxon>Endopterygota</taxon>
        <taxon>Lepidoptera</taxon>
        <taxon>Glossata</taxon>
        <taxon>Ditrysia</taxon>
        <taxon>Noctuoidea</taxon>
        <taxon>Noctuidae</taxon>
        <taxon>Noctuinae</taxon>
        <taxon>Hadenini</taxon>
        <taxon>Mythimna</taxon>
    </lineage>
</organism>